<reference evidence="9 10" key="1">
    <citation type="submission" date="2020-12" db="EMBL/GenBank/DDBJ databases">
        <authorList>
            <person name="Lu T."/>
            <person name="Wang Q."/>
            <person name="Han X."/>
        </authorList>
    </citation>
    <scope>NUCLEOTIDE SEQUENCE [LARGE SCALE GENOMIC DNA]</scope>
    <source>
        <strain evidence="9 10">WQ 585</strain>
    </source>
</reference>
<feature type="transmembrane region" description="Helical" evidence="7">
    <location>
        <begin position="49"/>
        <end position="68"/>
    </location>
</feature>
<accession>A0ABS1E9H4</accession>
<feature type="transmembrane region" description="Helical" evidence="7">
    <location>
        <begin position="276"/>
        <end position="295"/>
    </location>
</feature>
<keyword evidence="4 7" id="KW-0812">Transmembrane</keyword>
<evidence type="ECO:0000313" key="9">
    <source>
        <dbReference type="EMBL" id="MBK1780397.1"/>
    </source>
</evidence>
<comment type="subcellular location">
    <subcellularLocation>
        <location evidence="1 7">Cell inner membrane</location>
        <topology evidence="1 7">Multi-pass membrane protein</topology>
    </subcellularLocation>
</comment>
<protein>
    <recommendedName>
        <fullName evidence="7">TRAP transporter large permease protein</fullName>
    </recommendedName>
</protein>
<keyword evidence="3 7" id="KW-0997">Cell inner membrane</keyword>
<evidence type="ECO:0000256" key="3">
    <source>
        <dbReference type="ARBA" id="ARBA00022519"/>
    </source>
</evidence>
<name>A0ABS1E9H4_9BURK</name>
<dbReference type="NCBIfam" id="TIGR00786">
    <property type="entry name" value="dctM"/>
    <property type="match status" value="1"/>
</dbReference>
<dbReference type="Pfam" id="PF06808">
    <property type="entry name" value="DctM"/>
    <property type="match status" value="1"/>
</dbReference>
<comment type="similarity">
    <text evidence="7">Belongs to the TRAP transporter large permease family.</text>
</comment>
<keyword evidence="5 7" id="KW-1133">Transmembrane helix</keyword>
<feature type="transmembrane region" description="Helical" evidence="7">
    <location>
        <begin position="242"/>
        <end position="264"/>
    </location>
</feature>
<dbReference type="EMBL" id="JAENGP010000003">
    <property type="protein sequence ID" value="MBK1780397.1"/>
    <property type="molecule type" value="Genomic_DNA"/>
</dbReference>
<feature type="domain" description="TRAP C4-dicarboxylate transport system permease DctM subunit" evidence="8">
    <location>
        <begin position="10"/>
        <end position="418"/>
    </location>
</feature>
<dbReference type="InterPro" id="IPR010656">
    <property type="entry name" value="DctM"/>
</dbReference>
<proteinExistence type="inferred from homology"/>
<comment type="subunit">
    <text evidence="7">The complex comprises the extracytoplasmic solute receptor protein and the two transmembrane proteins.</text>
</comment>
<evidence type="ECO:0000256" key="1">
    <source>
        <dbReference type="ARBA" id="ARBA00004429"/>
    </source>
</evidence>
<keyword evidence="10" id="KW-1185">Reference proteome</keyword>
<keyword evidence="7" id="KW-0813">Transport</keyword>
<feature type="transmembrane region" description="Helical" evidence="7">
    <location>
        <begin position="95"/>
        <end position="125"/>
    </location>
</feature>
<dbReference type="Proteomes" id="UP000635316">
    <property type="component" value="Unassembled WGS sequence"/>
</dbReference>
<evidence type="ECO:0000256" key="7">
    <source>
        <dbReference type="RuleBase" id="RU369079"/>
    </source>
</evidence>
<feature type="transmembrane region" description="Helical" evidence="7">
    <location>
        <begin position="173"/>
        <end position="193"/>
    </location>
</feature>
<dbReference type="PANTHER" id="PTHR33362">
    <property type="entry name" value="SIALIC ACID TRAP TRANSPORTER PERMEASE PROTEIN SIAT-RELATED"/>
    <property type="match status" value="1"/>
</dbReference>
<dbReference type="PIRSF" id="PIRSF006066">
    <property type="entry name" value="HI0050"/>
    <property type="match status" value="1"/>
</dbReference>
<evidence type="ECO:0000256" key="4">
    <source>
        <dbReference type="ARBA" id="ARBA00022692"/>
    </source>
</evidence>
<comment type="caution">
    <text evidence="9">The sequence shown here is derived from an EMBL/GenBank/DDBJ whole genome shotgun (WGS) entry which is preliminary data.</text>
</comment>
<keyword evidence="6 7" id="KW-0472">Membrane</keyword>
<dbReference type="InterPro" id="IPR004681">
    <property type="entry name" value="TRAP_DctM"/>
</dbReference>
<feature type="transmembrane region" description="Helical" evidence="7">
    <location>
        <begin position="398"/>
        <end position="422"/>
    </location>
</feature>
<gene>
    <name evidence="9" type="ORF">JHL22_04130</name>
</gene>
<evidence type="ECO:0000256" key="6">
    <source>
        <dbReference type="ARBA" id="ARBA00023136"/>
    </source>
</evidence>
<comment type="function">
    <text evidence="7">Part of the tripartite ATP-independent periplasmic (TRAP) transport system.</text>
</comment>
<organism evidence="9 10">
    <name type="scientific">Advenella mandrilli</name>
    <dbReference type="NCBI Taxonomy" id="2800330"/>
    <lineage>
        <taxon>Bacteria</taxon>
        <taxon>Pseudomonadati</taxon>
        <taxon>Pseudomonadota</taxon>
        <taxon>Betaproteobacteria</taxon>
        <taxon>Burkholderiales</taxon>
        <taxon>Alcaligenaceae</taxon>
    </lineage>
</organism>
<feature type="transmembrane region" description="Helical" evidence="7">
    <location>
        <begin position="137"/>
        <end position="161"/>
    </location>
</feature>
<keyword evidence="2" id="KW-1003">Cell membrane</keyword>
<feature type="transmembrane region" description="Helical" evidence="7">
    <location>
        <begin position="214"/>
        <end position="236"/>
    </location>
</feature>
<evidence type="ECO:0000256" key="2">
    <source>
        <dbReference type="ARBA" id="ARBA00022475"/>
    </source>
</evidence>
<feature type="transmembrane region" description="Helical" evidence="7">
    <location>
        <begin position="357"/>
        <end position="378"/>
    </location>
</feature>
<evidence type="ECO:0000259" key="8">
    <source>
        <dbReference type="Pfam" id="PF06808"/>
    </source>
</evidence>
<evidence type="ECO:0000313" key="10">
    <source>
        <dbReference type="Proteomes" id="UP000635316"/>
    </source>
</evidence>
<feature type="transmembrane region" description="Helical" evidence="7">
    <location>
        <begin position="6"/>
        <end position="37"/>
    </location>
</feature>
<sequence length="427" mass="44976">MSFGSIFLTGIFLITLITDIPIVYGLLIASVLYLTFFEVAPYMAAAQQYVAGLDSFTLLAIPLFILAGELMNQAGLTKRIVRLCSAIVGDMRGGLAVVAVLACLTFGALSGSGVADVVAIGGILLPAMARAGYDKGFSAALVGSAGATSTIIPPSIVLIIYGTISNTSVGKLFMAGIIPGLLLGAALIAVAIWQSRKHGWAGGQPFSKAEFSSALYSALPALMIPILIIGGIRFGFFTATEAAASAIVYALICGVFVYRTISLAGLWHSLKATSEVSASILLLIGASSLFAWGLVMEQVPQSLASFITTHIESRIWILLLLTLILLLLGTIMEAIPIIIIIVPVVMPLLELYNIDPIHFGILLAINMAIGANSPPVGVDLMAACKTSGISMMETLRPLTWMIGAMILIMLLLTFVPELVLYLPRTLD</sequence>
<feature type="transmembrane region" description="Helical" evidence="7">
    <location>
        <begin position="315"/>
        <end position="345"/>
    </location>
</feature>
<evidence type="ECO:0000256" key="5">
    <source>
        <dbReference type="ARBA" id="ARBA00022989"/>
    </source>
</evidence>
<dbReference type="RefSeq" id="WP_200234109.1">
    <property type="nucleotide sequence ID" value="NZ_JAENGP010000003.1"/>
</dbReference>
<dbReference type="PANTHER" id="PTHR33362:SF2">
    <property type="entry name" value="TRAP TRANSPORTER LARGE PERMEASE PROTEIN"/>
    <property type="match status" value="1"/>
</dbReference>